<protein>
    <recommendedName>
        <fullName evidence="4">Mediator of RNA polymerase II transcription subunit 11</fullName>
    </recommendedName>
    <alternativeName>
        <fullName evidence="4">Mediator complex subunit 11</fullName>
    </alternativeName>
</protein>
<comment type="subcellular location">
    <subcellularLocation>
        <location evidence="1 4">Nucleus</location>
    </subcellularLocation>
</comment>
<keyword evidence="4" id="KW-0804">Transcription</keyword>
<accession>A0AAD5XSH9</accession>
<dbReference type="EMBL" id="JADGJQ010000015">
    <property type="protein sequence ID" value="KAJ3180767.1"/>
    <property type="molecule type" value="Genomic_DNA"/>
</dbReference>
<evidence type="ECO:0000256" key="2">
    <source>
        <dbReference type="ARBA" id="ARBA00008186"/>
    </source>
</evidence>
<dbReference type="InterPro" id="IPR019404">
    <property type="entry name" value="Mediator_Med11"/>
</dbReference>
<organism evidence="6 7">
    <name type="scientific">Geranomyces variabilis</name>
    <dbReference type="NCBI Taxonomy" id="109894"/>
    <lineage>
        <taxon>Eukaryota</taxon>
        <taxon>Fungi</taxon>
        <taxon>Fungi incertae sedis</taxon>
        <taxon>Chytridiomycota</taxon>
        <taxon>Chytridiomycota incertae sedis</taxon>
        <taxon>Chytridiomycetes</taxon>
        <taxon>Spizellomycetales</taxon>
        <taxon>Powellomycetaceae</taxon>
        <taxon>Geranomyces</taxon>
    </lineage>
</organism>
<dbReference type="Pfam" id="PF10280">
    <property type="entry name" value="Med11"/>
    <property type="match status" value="1"/>
</dbReference>
<proteinExistence type="inferred from homology"/>
<evidence type="ECO:0000256" key="3">
    <source>
        <dbReference type="ARBA" id="ARBA00023242"/>
    </source>
</evidence>
<keyword evidence="7" id="KW-1185">Reference proteome</keyword>
<comment type="similarity">
    <text evidence="2 4">Belongs to the Mediator complex subunit 11 family.</text>
</comment>
<evidence type="ECO:0000256" key="1">
    <source>
        <dbReference type="ARBA" id="ARBA00004123"/>
    </source>
</evidence>
<evidence type="ECO:0000256" key="4">
    <source>
        <dbReference type="RuleBase" id="RU364147"/>
    </source>
</evidence>
<name>A0AAD5XSH9_9FUNG</name>
<keyword evidence="4" id="KW-0805">Transcription regulation</keyword>
<sequence>MDVSLELDLDAPTPPPSSEARLPSPPPPPKPAVAVAAQARAENQRILNMLLTVDQRIVRLLNAAAVTVTHLASSIAEDPHAPPPASTGGDEAENFSTSYAEYLQTLNDVQGELRLAFRSMSKSGILSAAGRGVPYRASLAGDEKDLELAAKRVALVLACVERGVKDVQAAGAEETSGLLAADDADAMDLDLEF</sequence>
<comment type="subunit">
    <text evidence="4">Component of the Mediator complex.</text>
</comment>
<dbReference type="AlphaFoldDB" id="A0AAD5XSH9"/>
<dbReference type="GO" id="GO:0016592">
    <property type="term" value="C:mediator complex"/>
    <property type="evidence" value="ECO:0007669"/>
    <property type="project" value="InterPro"/>
</dbReference>
<gene>
    <name evidence="4" type="primary">MED11</name>
    <name evidence="6" type="ORF">HDU87_001880</name>
</gene>
<dbReference type="Proteomes" id="UP001212152">
    <property type="component" value="Unassembled WGS sequence"/>
</dbReference>
<evidence type="ECO:0000256" key="5">
    <source>
        <dbReference type="SAM" id="MobiDB-lite"/>
    </source>
</evidence>
<keyword evidence="3 4" id="KW-0539">Nucleus</keyword>
<keyword evidence="4" id="KW-0010">Activator</keyword>
<evidence type="ECO:0000313" key="7">
    <source>
        <dbReference type="Proteomes" id="UP001212152"/>
    </source>
</evidence>
<feature type="region of interest" description="Disordered" evidence="5">
    <location>
        <begin position="1"/>
        <end position="32"/>
    </location>
</feature>
<reference evidence="6" key="1">
    <citation type="submission" date="2020-05" db="EMBL/GenBank/DDBJ databases">
        <title>Phylogenomic resolution of chytrid fungi.</title>
        <authorList>
            <person name="Stajich J.E."/>
            <person name="Amses K."/>
            <person name="Simmons R."/>
            <person name="Seto K."/>
            <person name="Myers J."/>
            <person name="Bonds A."/>
            <person name="Quandt C.A."/>
            <person name="Barry K."/>
            <person name="Liu P."/>
            <person name="Grigoriev I."/>
            <person name="Longcore J.E."/>
            <person name="James T.Y."/>
        </authorList>
    </citation>
    <scope>NUCLEOTIDE SEQUENCE</scope>
    <source>
        <strain evidence="6">JEL0379</strain>
    </source>
</reference>
<evidence type="ECO:0000313" key="6">
    <source>
        <dbReference type="EMBL" id="KAJ3180767.1"/>
    </source>
</evidence>
<dbReference type="GO" id="GO:0006357">
    <property type="term" value="P:regulation of transcription by RNA polymerase II"/>
    <property type="evidence" value="ECO:0007669"/>
    <property type="project" value="InterPro"/>
</dbReference>
<feature type="compositionally biased region" description="Pro residues" evidence="5">
    <location>
        <begin position="12"/>
        <end position="31"/>
    </location>
</feature>
<comment type="function">
    <text evidence="4">Component of the Mediator complex, a coactivator involved in the regulated transcription of nearly all RNA polymerase II-dependent genes. Mediator functions as a bridge to convey information from gene-specific regulatory proteins to the basal RNA polymerase II transcription machinery. Mediator is recruited to promoters by direct interactions with regulatory proteins and serves as a scaffold for the assembly of a functional pre-initiation complex with RNA polymerase II and the general transcription factors.</text>
</comment>
<dbReference type="GO" id="GO:0003712">
    <property type="term" value="F:transcription coregulator activity"/>
    <property type="evidence" value="ECO:0007669"/>
    <property type="project" value="InterPro"/>
</dbReference>
<comment type="caution">
    <text evidence="6">The sequence shown here is derived from an EMBL/GenBank/DDBJ whole genome shotgun (WGS) entry which is preliminary data.</text>
</comment>